<evidence type="ECO:0000313" key="2">
    <source>
        <dbReference type="Proteomes" id="UP000319486"/>
    </source>
</evidence>
<gene>
    <name evidence="1" type="ORF">EAH88_09360</name>
</gene>
<protein>
    <recommendedName>
        <fullName evidence="3">DUF4156 domain-containing protein</fullName>
    </recommendedName>
</protein>
<sequence>MGNDTYFISKQAATGFTGLGSLRGDAMRDAYSQCSKTGKSVEVANTDQSNPPYSLGNFPRVDITFRCVTK</sequence>
<comment type="caution">
    <text evidence="1">The sequence shown here is derived from an EMBL/GenBank/DDBJ whole genome shotgun (WGS) entry which is preliminary data.</text>
</comment>
<reference evidence="1 2" key="1">
    <citation type="journal article" date="2019" name="Environ. Microbiol.">
        <title>Species interactions and distinct microbial communities in high Arctic permafrost affected cryosols are associated with the CH4 and CO2 gas fluxes.</title>
        <authorList>
            <person name="Altshuler I."/>
            <person name="Hamel J."/>
            <person name="Turney S."/>
            <person name="Magnuson E."/>
            <person name="Levesque R."/>
            <person name="Greer C."/>
            <person name="Whyte L.G."/>
        </authorList>
    </citation>
    <scope>NUCLEOTIDE SEQUENCE [LARGE SCALE GENOMIC DNA]</scope>
    <source>
        <strain evidence="1 2">S13Y</strain>
    </source>
</reference>
<evidence type="ECO:0000313" key="1">
    <source>
        <dbReference type="EMBL" id="TPG09915.1"/>
    </source>
</evidence>
<dbReference type="EMBL" id="RCZO01000004">
    <property type="protein sequence ID" value="TPG09915.1"/>
    <property type="molecule type" value="Genomic_DNA"/>
</dbReference>
<dbReference type="AlphaFoldDB" id="A0A502C8I5"/>
<evidence type="ECO:0008006" key="3">
    <source>
        <dbReference type="Google" id="ProtNLM"/>
    </source>
</evidence>
<dbReference type="OrthoDB" id="6064963at2"/>
<dbReference type="Proteomes" id="UP000319486">
    <property type="component" value="Unassembled WGS sequence"/>
</dbReference>
<keyword evidence="2" id="KW-1185">Reference proteome</keyword>
<proteinExistence type="predicted"/>
<name>A0A502C8I5_9GAMM</name>
<accession>A0A502C8I5</accession>
<organism evidence="1 2">
    <name type="scientific">Rhodanobacter glycinis</name>
    <dbReference type="NCBI Taxonomy" id="582702"/>
    <lineage>
        <taxon>Bacteria</taxon>
        <taxon>Pseudomonadati</taxon>
        <taxon>Pseudomonadota</taxon>
        <taxon>Gammaproteobacteria</taxon>
        <taxon>Lysobacterales</taxon>
        <taxon>Rhodanobacteraceae</taxon>
        <taxon>Rhodanobacter</taxon>
    </lineage>
</organism>